<feature type="transmembrane region" description="Helical" evidence="10">
    <location>
        <begin position="215"/>
        <end position="238"/>
    </location>
</feature>
<comment type="subcellular location">
    <subcellularLocation>
        <location evidence="1">Membrane</location>
        <topology evidence="1">Multi-pass membrane protein</topology>
    </subcellularLocation>
</comment>
<protein>
    <submittedName>
        <fullName evidence="12">K(+) antiporter GerN</fullName>
    </submittedName>
</protein>
<feature type="transmembrane region" description="Helical" evidence="10">
    <location>
        <begin position="182"/>
        <end position="203"/>
    </location>
</feature>
<evidence type="ECO:0000256" key="4">
    <source>
        <dbReference type="ARBA" id="ARBA00022692"/>
    </source>
</evidence>
<comment type="caution">
    <text evidence="12">The sequence shown here is derived from an EMBL/GenBank/DDBJ whole genome shotgun (WGS) entry which is preliminary data.</text>
</comment>
<dbReference type="GO" id="GO:1902600">
    <property type="term" value="P:proton transmembrane transport"/>
    <property type="evidence" value="ECO:0007669"/>
    <property type="project" value="InterPro"/>
</dbReference>
<keyword evidence="2" id="KW-0813">Transport</keyword>
<reference evidence="12" key="1">
    <citation type="submission" date="2020-06" db="EMBL/GenBank/DDBJ databases">
        <authorList>
            <consortium name="Plant Systems Biology data submission"/>
        </authorList>
    </citation>
    <scope>NUCLEOTIDE SEQUENCE</scope>
    <source>
        <strain evidence="12">D6</strain>
    </source>
</reference>
<dbReference type="InterPro" id="IPR006153">
    <property type="entry name" value="Cation/H_exchanger_TM"/>
</dbReference>
<evidence type="ECO:0000256" key="2">
    <source>
        <dbReference type="ARBA" id="ARBA00022448"/>
    </source>
</evidence>
<dbReference type="GO" id="GO:0006814">
    <property type="term" value="P:sodium ion transport"/>
    <property type="evidence" value="ECO:0007669"/>
    <property type="project" value="UniProtKB-KW"/>
</dbReference>
<dbReference type="InterPro" id="IPR038770">
    <property type="entry name" value="Na+/solute_symporter_sf"/>
</dbReference>
<dbReference type="EMBL" id="CAICTM010000816">
    <property type="protein sequence ID" value="CAB9516955.1"/>
    <property type="molecule type" value="Genomic_DNA"/>
</dbReference>
<feature type="domain" description="Cation/H+ exchanger transmembrane" evidence="11">
    <location>
        <begin position="52"/>
        <end position="427"/>
    </location>
</feature>
<evidence type="ECO:0000256" key="8">
    <source>
        <dbReference type="ARBA" id="ARBA00023136"/>
    </source>
</evidence>
<feature type="transmembrane region" description="Helical" evidence="10">
    <location>
        <begin position="343"/>
        <end position="365"/>
    </location>
</feature>
<evidence type="ECO:0000256" key="9">
    <source>
        <dbReference type="ARBA" id="ARBA00023201"/>
    </source>
</evidence>
<feature type="transmembrane region" description="Helical" evidence="10">
    <location>
        <begin position="91"/>
        <end position="110"/>
    </location>
</feature>
<keyword evidence="6" id="KW-0915">Sodium</keyword>
<evidence type="ECO:0000313" key="13">
    <source>
        <dbReference type="Proteomes" id="UP001153069"/>
    </source>
</evidence>
<feature type="transmembrane region" description="Helical" evidence="10">
    <location>
        <begin position="408"/>
        <end position="427"/>
    </location>
</feature>
<evidence type="ECO:0000256" key="5">
    <source>
        <dbReference type="ARBA" id="ARBA00022989"/>
    </source>
</evidence>
<accession>A0A9N8HLL3</accession>
<evidence type="ECO:0000259" key="11">
    <source>
        <dbReference type="Pfam" id="PF00999"/>
    </source>
</evidence>
<keyword evidence="8 10" id="KW-0472">Membrane</keyword>
<dbReference type="Proteomes" id="UP001153069">
    <property type="component" value="Unassembled WGS sequence"/>
</dbReference>
<feature type="transmembrane region" description="Helical" evidence="10">
    <location>
        <begin position="314"/>
        <end position="331"/>
    </location>
</feature>
<evidence type="ECO:0000256" key="7">
    <source>
        <dbReference type="ARBA" id="ARBA00023065"/>
    </source>
</evidence>
<feature type="transmembrane region" description="Helical" evidence="10">
    <location>
        <begin position="122"/>
        <end position="144"/>
    </location>
</feature>
<evidence type="ECO:0000256" key="1">
    <source>
        <dbReference type="ARBA" id="ARBA00004141"/>
    </source>
</evidence>
<keyword evidence="7" id="KW-0406">Ion transport</keyword>
<evidence type="ECO:0000313" key="12">
    <source>
        <dbReference type="EMBL" id="CAB9516955.1"/>
    </source>
</evidence>
<dbReference type="Gene3D" id="1.20.1530.20">
    <property type="match status" value="1"/>
</dbReference>
<dbReference type="PANTHER" id="PTHR43562">
    <property type="entry name" value="NAPA-TYPE SODIUM/HYDROGEN ANTIPORTER"/>
    <property type="match status" value="1"/>
</dbReference>
<keyword evidence="13" id="KW-1185">Reference proteome</keyword>
<gene>
    <name evidence="12" type="ORF">SEMRO_817_G206900.1</name>
</gene>
<keyword evidence="9" id="KW-0739">Sodium transport</keyword>
<dbReference type="Pfam" id="PF00999">
    <property type="entry name" value="Na_H_Exchanger"/>
    <property type="match status" value="1"/>
</dbReference>
<evidence type="ECO:0000256" key="3">
    <source>
        <dbReference type="ARBA" id="ARBA00022449"/>
    </source>
</evidence>
<proteinExistence type="predicted"/>
<keyword evidence="5 10" id="KW-1133">Transmembrane helix</keyword>
<dbReference type="GO" id="GO:0016020">
    <property type="term" value="C:membrane"/>
    <property type="evidence" value="ECO:0007669"/>
    <property type="project" value="UniProtKB-SubCell"/>
</dbReference>
<dbReference type="AlphaFoldDB" id="A0A9N8HLL3"/>
<feature type="transmembrane region" description="Helical" evidence="10">
    <location>
        <begin position="150"/>
        <end position="170"/>
    </location>
</feature>
<keyword evidence="4 10" id="KW-0812">Transmembrane</keyword>
<dbReference type="GO" id="GO:0015297">
    <property type="term" value="F:antiporter activity"/>
    <property type="evidence" value="ECO:0007669"/>
    <property type="project" value="UniProtKB-KW"/>
</dbReference>
<sequence>MTEMVETVAQFSRLLGGGGGGDGDAYGEEEHFGVHIAYTDLYAALVFLAAIYTGGLAVSRFLGMPSLVGEIFVGIAMGPNLLDFVPYEESFVLLGEIGLILLVLEAGVDIDLTTLRLIGSRGLAIALVGTFLPILLAYGIAFALGYRGAAALAAGCTFAPTSLGIAMNVLRRTGIVNTPVGQLIVAAAIIDDMVALVILSQLQAFAAEDASTIDMVIPIVSAMGFLVVGGALAVFVLPKFLNRFILDPIGQPGDPNRDWTSMAIMLSLLLALVPLTYYCKASPLMGAFIAGLVFCSDHGTHHMFVHQFKRVMQWLLRIFFAASIGFQVPFGKFGNPKVLMQGAFFTLALLGKVGVGFMVPNFQLGTRRFKMTHLRDCLVVGFSMAAEGEFAFVIAVFAVSNGMIDQELYAAVVLAVLASTIVAPFCLETSISYFNKKAETAVLGGGQDDPNSLLEKGIRERTAVFYTIQTKSQPGWGLQTTIVEELTKLNLDVIDHRSWHPRQSADQQVTLVNEVYVKDDDLTAGNIDDTEAQRRIEDRESSIADGLTRAINQPSAVVKVQRWYPEIDDGTDKSISEHVLQATSKAFDMSMREHGGQPAPTASHAPPVQDIYERMDGEYMGTTSHVMNIRRMKQIKHLDAMFKGRLEGLFRRDTPAIRRVHTMTTDDGGAIELLDTRGVSTGRREQRERYDVHGMEY</sequence>
<feature type="transmembrane region" description="Helical" evidence="10">
    <location>
        <begin position="377"/>
        <end position="402"/>
    </location>
</feature>
<keyword evidence="3" id="KW-0050">Antiport</keyword>
<organism evidence="12 13">
    <name type="scientific">Seminavis robusta</name>
    <dbReference type="NCBI Taxonomy" id="568900"/>
    <lineage>
        <taxon>Eukaryota</taxon>
        <taxon>Sar</taxon>
        <taxon>Stramenopiles</taxon>
        <taxon>Ochrophyta</taxon>
        <taxon>Bacillariophyta</taxon>
        <taxon>Bacillariophyceae</taxon>
        <taxon>Bacillariophycidae</taxon>
        <taxon>Naviculales</taxon>
        <taxon>Naviculaceae</taxon>
        <taxon>Seminavis</taxon>
    </lineage>
</organism>
<name>A0A9N8HLL3_9STRA</name>
<feature type="transmembrane region" description="Helical" evidence="10">
    <location>
        <begin position="41"/>
        <end position="62"/>
    </location>
</feature>
<dbReference type="OrthoDB" id="1288932at2759"/>
<evidence type="ECO:0000256" key="10">
    <source>
        <dbReference type="SAM" id="Phobius"/>
    </source>
</evidence>
<dbReference type="PANTHER" id="PTHR43562:SF3">
    <property type="entry name" value="SODIUM ION_PROTON EXCHANGER (EUROFUNG)"/>
    <property type="match status" value="1"/>
</dbReference>
<evidence type="ECO:0000256" key="6">
    <source>
        <dbReference type="ARBA" id="ARBA00023053"/>
    </source>
</evidence>